<evidence type="ECO:0000313" key="14">
    <source>
        <dbReference type="Proteomes" id="UP000663870"/>
    </source>
</evidence>
<dbReference type="GO" id="GO:0005858">
    <property type="term" value="C:axonemal dynein complex"/>
    <property type="evidence" value="ECO:0007669"/>
    <property type="project" value="TreeGrafter"/>
</dbReference>
<dbReference type="InterPro" id="IPR050687">
    <property type="entry name" value="Dynein_IC"/>
</dbReference>
<dbReference type="GO" id="GO:0045503">
    <property type="term" value="F:dynein light chain binding"/>
    <property type="evidence" value="ECO:0007669"/>
    <property type="project" value="TreeGrafter"/>
</dbReference>
<dbReference type="SUPFAM" id="SSF50978">
    <property type="entry name" value="WD40 repeat-like"/>
    <property type="match status" value="1"/>
</dbReference>
<dbReference type="AlphaFoldDB" id="A0A814FAD4"/>
<keyword evidence="5" id="KW-0282">Flagellum</keyword>
<dbReference type="Proteomes" id="UP000663870">
    <property type="component" value="Unassembled WGS sequence"/>
</dbReference>
<evidence type="ECO:0000256" key="7">
    <source>
        <dbReference type="ARBA" id="ARBA00023212"/>
    </source>
</evidence>
<dbReference type="InterPro" id="IPR001680">
    <property type="entry name" value="WD40_rpt"/>
</dbReference>
<dbReference type="GO" id="GO:0003341">
    <property type="term" value="P:cilium movement"/>
    <property type="evidence" value="ECO:0007669"/>
    <property type="project" value="TreeGrafter"/>
</dbReference>
<keyword evidence="2" id="KW-0963">Cytoplasm</keyword>
<evidence type="ECO:0000256" key="1">
    <source>
        <dbReference type="ARBA" id="ARBA00004611"/>
    </source>
</evidence>
<dbReference type="PANTHER" id="PTHR12442:SF12">
    <property type="entry name" value="DYNEIN AXONEMAL INTERMEDIATE CHAIN 4"/>
    <property type="match status" value="1"/>
</dbReference>
<dbReference type="EMBL" id="CAJNOL010000274">
    <property type="protein sequence ID" value="CAF0977999.1"/>
    <property type="molecule type" value="Genomic_DNA"/>
</dbReference>
<gene>
    <name evidence="13" type="ORF">JXQ802_LOCUS13028</name>
</gene>
<keyword evidence="14" id="KW-1185">Reference proteome</keyword>
<dbReference type="InterPro" id="IPR036322">
    <property type="entry name" value="WD40_repeat_dom_sf"/>
</dbReference>
<evidence type="ECO:0000256" key="4">
    <source>
        <dbReference type="ARBA" id="ARBA00022737"/>
    </source>
</evidence>
<dbReference type="SMART" id="SM00320">
    <property type="entry name" value="WD40"/>
    <property type="match status" value="3"/>
</dbReference>
<protein>
    <recommendedName>
        <fullName evidence="10">Dynein axonemal intermediate chain 4</fullName>
    </recommendedName>
    <alternativeName>
        <fullName evidence="11">WD repeat-containing protein 78</fullName>
    </alternativeName>
</protein>
<keyword evidence="4" id="KW-0677">Repeat</keyword>
<evidence type="ECO:0000256" key="10">
    <source>
        <dbReference type="ARBA" id="ARBA00040002"/>
    </source>
</evidence>
<name>A0A814FAD4_9BILA</name>
<evidence type="ECO:0000256" key="11">
    <source>
        <dbReference type="ARBA" id="ARBA00041557"/>
    </source>
</evidence>
<dbReference type="GO" id="GO:0045504">
    <property type="term" value="F:dynein heavy chain binding"/>
    <property type="evidence" value="ECO:0007669"/>
    <property type="project" value="TreeGrafter"/>
</dbReference>
<keyword evidence="8" id="KW-0966">Cell projection</keyword>
<evidence type="ECO:0000256" key="5">
    <source>
        <dbReference type="ARBA" id="ARBA00022846"/>
    </source>
</evidence>
<evidence type="ECO:0000256" key="12">
    <source>
        <dbReference type="PROSITE-ProRule" id="PRU00221"/>
    </source>
</evidence>
<accession>A0A814FAD4</accession>
<reference evidence="13" key="1">
    <citation type="submission" date="2021-02" db="EMBL/GenBank/DDBJ databases">
        <authorList>
            <person name="Nowell W R."/>
        </authorList>
    </citation>
    <scope>NUCLEOTIDE SEQUENCE</scope>
</reference>
<dbReference type="PROSITE" id="PS50082">
    <property type="entry name" value="WD_REPEATS_2"/>
    <property type="match status" value="1"/>
</dbReference>
<dbReference type="Gene3D" id="2.130.10.10">
    <property type="entry name" value="YVTN repeat-like/Quinoprotein amine dehydrogenase"/>
    <property type="match status" value="1"/>
</dbReference>
<dbReference type="Pfam" id="PF00400">
    <property type="entry name" value="WD40"/>
    <property type="match status" value="1"/>
</dbReference>
<comment type="caution">
    <text evidence="13">The sequence shown here is derived from an EMBL/GenBank/DDBJ whole genome shotgun (WGS) entry which is preliminary data.</text>
</comment>
<dbReference type="GO" id="GO:0120293">
    <property type="term" value="C:dynein axonemal particle"/>
    <property type="evidence" value="ECO:0007669"/>
    <property type="project" value="UniProtKB-SubCell"/>
</dbReference>
<dbReference type="PANTHER" id="PTHR12442">
    <property type="entry name" value="DYNEIN INTERMEDIATE CHAIN"/>
    <property type="match status" value="1"/>
</dbReference>
<organism evidence="13 14">
    <name type="scientific">Rotaria sordida</name>
    <dbReference type="NCBI Taxonomy" id="392033"/>
    <lineage>
        <taxon>Eukaryota</taxon>
        <taxon>Metazoa</taxon>
        <taxon>Spiralia</taxon>
        <taxon>Gnathifera</taxon>
        <taxon>Rotifera</taxon>
        <taxon>Eurotatoria</taxon>
        <taxon>Bdelloidea</taxon>
        <taxon>Philodinida</taxon>
        <taxon>Philodinidae</taxon>
        <taxon>Rotaria</taxon>
    </lineage>
</organism>
<evidence type="ECO:0000256" key="8">
    <source>
        <dbReference type="ARBA" id="ARBA00023273"/>
    </source>
</evidence>
<proteinExistence type="predicted"/>
<keyword evidence="6" id="KW-0969">Cilium</keyword>
<sequence>MRLKPYHLSETTCQILKTNDETNINGYFSNFVGGLCFDIRLNDKTIYLCGTDEGPIHRCSTIYNEKYLESYIGHTGPVYKVHWSPFAENIFLSASADWTVRLWMIGYNRSSMIFSSSNSKVFFDAIWSPKSSTMFCCVSENTIEIWDLSKSTLDPICIANSTNQRTLTSIAYATDSDCLLVGTNDGAVWIYHLENLSSSANANDLITIVQQSLLSQLDFLEKTDLHRETSLTSTQSN</sequence>
<evidence type="ECO:0000256" key="2">
    <source>
        <dbReference type="ARBA" id="ARBA00022490"/>
    </source>
</evidence>
<dbReference type="InterPro" id="IPR015943">
    <property type="entry name" value="WD40/YVTN_repeat-like_dom_sf"/>
</dbReference>
<feature type="repeat" description="WD" evidence="12">
    <location>
        <begin position="71"/>
        <end position="103"/>
    </location>
</feature>
<evidence type="ECO:0000256" key="6">
    <source>
        <dbReference type="ARBA" id="ARBA00023069"/>
    </source>
</evidence>
<dbReference type="PROSITE" id="PS50294">
    <property type="entry name" value="WD_REPEATS_REGION"/>
    <property type="match status" value="1"/>
</dbReference>
<evidence type="ECO:0000256" key="3">
    <source>
        <dbReference type="ARBA" id="ARBA00022574"/>
    </source>
</evidence>
<evidence type="ECO:0000313" key="13">
    <source>
        <dbReference type="EMBL" id="CAF0977999.1"/>
    </source>
</evidence>
<comment type="subcellular location">
    <subcellularLocation>
        <location evidence="1">Cytoplasm</location>
        <location evidence="1">Cytoskeleton</location>
        <location evidence="1">Flagellum axoneme</location>
    </subcellularLocation>
    <subcellularLocation>
        <location evidence="9">Dynein axonemal particle</location>
    </subcellularLocation>
</comment>
<keyword evidence="7" id="KW-0206">Cytoskeleton</keyword>
<keyword evidence="3 12" id="KW-0853">WD repeat</keyword>
<evidence type="ECO:0000256" key="9">
    <source>
        <dbReference type="ARBA" id="ARBA00024190"/>
    </source>
</evidence>